<reference evidence="1 2" key="1">
    <citation type="submission" date="2015-05" db="EMBL/GenBank/DDBJ databases">
        <title>Comparison of genome.</title>
        <authorList>
            <person name="Zheng Z."/>
            <person name="Sun M."/>
        </authorList>
    </citation>
    <scope>NUCLEOTIDE SEQUENCE [LARGE SCALE GENOMIC DNA]</scope>
    <source>
        <strain evidence="1 2">G25-74</strain>
    </source>
</reference>
<dbReference type="PATRIC" id="fig|217031.6.peg.1583"/>
<keyword evidence="2" id="KW-1185">Reference proteome</keyword>
<sequence length="83" mass="9593">MSVIDKLKVINSMPVVDYSVASGEVEYVVTKETDKKVETLREMRMTDDDYKQMTDDEGYLDLSYFAFNVLGAEYWNKKTGFSI</sequence>
<dbReference type="Proteomes" id="UP000077881">
    <property type="component" value="Unassembled WGS sequence"/>
</dbReference>
<proteinExistence type="predicted"/>
<evidence type="ECO:0000313" key="1">
    <source>
        <dbReference type="EMBL" id="OAK72666.1"/>
    </source>
</evidence>
<accession>A0A177ZXK7</accession>
<gene>
    <name evidence="1" type="ORF">ABB05_07355</name>
</gene>
<protein>
    <submittedName>
        <fullName evidence="1">Uncharacterized protein</fullName>
    </submittedName>
</protein>
<organism evidence="1 2">
    <name type="scientific">Lederbergia galactosidilytica</name>
    <dbReference type="NCBI Taxonomy" id="217031"/>
    <lineage>
        <taxon>Bacteria</taxon>
        <taxon>Bacillati</taxon>
        <taxon>Bacillota</taxon>
        <taxon>Bacilli</taxon>
        <taxon>Bacillales</taxon>
        <taxon>Bacillaceae</taxon>
        <taxon>Lederbergia</taxon>
    </lineage>
</organism>
<dbReference type="RefSeq" id="WP_064467883.1">
    <property type="nucleotide sequence ID" value="NZ_LDJR01000034.1"/>
</dbReference>
<dbReference type="EMBL" id="LDJR01000034">
    <property type="protein sequence ID" value="OAK72666.1"/>
    <property type="molecule type" value="Genomic_DNA"/>
</dbReference>
<comment type="caution">
    <text evidence="1">The sequence shown here is derived from an EMBL/GenBank/DDBJ whole genome shotgun (WGS) entry which is preliminary data.</text>
</comment>
<dbReference type="OrthoDB" id="2087762at2"/>
<name>A0A177ZXK7_9BACI</name>
<evidence type="ECO:0000313" key="2">
    <source>
        <dbReference type="Proteomes" id="UP000077881"/>
    </source>
</evidence>
<dbReference type="AlphaFoldDB" id="A0A177ZXK7"/>